<sequence>MPGQPVDSVIPRLLKTLSDHNRAILQAPPGAGKTTRVPPALLSTPFCKDSKILLLEPRRLAARNAARFMAAQRSERVGETVGYRTRLDTRIGPDTRIEVVTEGILTRLIQADPALEDYAAVIFDEFHERSLQADLGLALVLESQQALREDLRLLIMSATLDTDRISTLLDQAPVVHSEGRSFPVTVHYRPPERDEPLISSVTRAVHHALASESGSLLVFLPGEGEIRRTVEALEGNLPADVQLAPLYGQLSPEAQDAAIQPASTGQRKLVLATAIAESSLTIEGIRVVIDAGLARRSVFDPGSGMSRLQTSRVSRSSAEQRRGRAGRIGPGVCYRLWSESAQAGLAPFAPAEILEADLAPLALELTQWGCREPKTLAWLDPPPRAPWRQAMDLLQWLDAVDDDGAITPHGRDMQRLGLHPRLAHMVLQGRAMGLGRLAAELAALLEERDPLPNDEGADMEKRVLALRGEYPAATSGRLRRIRQAVNKWLPGNEPPAQDDEQETGRLLAQAYPDRIARRRGESHRFLLANGRGATLSVQDPLARKTWLVAAALDGREGDARIFLAAPVSGSALEQDLAGRIKTRDRVTWDERAGTMVTQRERRLGAIRLSTERLPDPPAEMIENALLDVVRERGLGVLPWCGESRRLRARLQFLHRLWPEQWPPCDDENLLATLDEWLAPFLVGRRSLADLGKLPLKHALMARLSGNQSGELERLAPPRLQVPSGQSMPLDYDADPGPVLAVKLQAVFGLSESPRVADGRCPVVFHLLSPAGRPLAVTADLASFWRQAYPEVRKDMRGRYPKHPWPDDPLAAEATMATKRR</sequence>
<protein>
    <submittedName>
        <fullName evidence="7">ATP-dependent helicase HrpB</fullName>
    </submittedName>
</protein>
<dbReference type="SMART" id="SM00490">
    <property type="entry name" value="HELICc"/>
    <property type="match status" value="1"/>
</dbReference>
<dbReference type="InterPro" id="IPR007502">
    <property type="entry name" value="Helicase-assoc_dom"/>
</dbReference>
<keyword evidence="1" id="KW-0547">Nucleotide-binding</keyword>
<dbReference type="PROSITE" id="PS51194">
    <property type="entry name" value="HELICASE_CTER"/>
    <property type="match status" value="1"/>
</dbReference>
<dbReference type="GO" id="GO:0003676">
    <property type="term" value="F:nucleic acid binding"/>
    <property type="evidence" value="ECO:0007669"/>
    <property type="project" value="InterPro"/>
</dbReference>
<dbReference type="SUPFAM" id="SSF52540">
    <property type="entry name" value="P-loop containing nucleoside triphosphate hydrolases"/>
    <property type="match status" value="1"/>
</dbReference>
<feature type="domain" description="Helicase C-terminal" evidence="6">
    <location>
        <begin position="201"/>
        <end position="369"/>
    </location>
</feature>
<dbReference type="InterPro" id="IPR014001">
    <property type="entry name" value="Helicase_ATP-bd"/>
</dbReference>
<reference evidence="7 8" key="1">
    <citation type="submission" date="2023-12" db="EMBL/GenBank/DDBJ databases">
        <title>Whole-genome sequencing of halo(alkali)philic microorganisms from hypersaline lakes.</title>
        <authorList>
            <person name="Sorokin D.Y."/>
            <person name="Merkel A.Y."/>
            <person name="Messina E."/>
            <person name="Yakimov M."/>
        </authorList>
    </citation>
    <scope>NUCLEOTIDE SEQUENCE [LARGE SCALE GENOMIC DNA]</scope>
    <source>
        <strain evidence="7 8">AB-CW1</strain>
    </source>
</reference>
<dbReference type="FunFam" id="3.40.50.300:FF:002125">
    <property type="entry name" value="ATP-dependent helicase HrpB"/>
    <property type="match status" value="1"/>
</dbReference>
<dbReference type="InterPro" id="IPR011545">
    <property type="entry name" value="DEAD/DEAH_box_helicase_dom"/>
</dbReference>
<dbReference type="CDD" id="cd17990">
    <property type="entry name" value="DEXHc_HrpB"/>
    <property type="match status" value="1"/>
</dbReference>
<evidence type="ECO:0000256" key="3">
    <source>
        <dbReference type="ARBA" id="ARBA00022806"/>
    </source>
</evidence>
<evidence type="ECO:0000313" key="8">
    <source>
        <dbReference type="Proteomes" id="UP001302316"/>
    </source>
</evidence>
<keyword evidence="4" id="KW-0067">ATP-binding</keyword>
<proteinExistence type="predicted"/>
<dbReference type="InterPro" id="IPR049614">
    <property type="entry name" value="HrpB_DEXH"/>
</dbReference>
<dbReference type="Proteomes" id="UP001302316">
    <property type="component" value="Unassembled WGS sequence"/>
</dbReference>
<dbReference type="RefSeq" id="WP_346052543.1">
    <property type="nucleotide sequence ID" value="NZ_JAYGII010000029.1"/>
</dbReference>
<dbReference type="Pfam" id="PF24473">
    <property type="entry name" value="CON_HrpB"/>
    <property type="match status" value="1"/>
</dbReference>
<evidence type="ECO:0000259" key="5">
    <source>
        <dbReference type="PROSITE" id="PS51192"/>
    </source>
</evidence>
<dbReference type="GO" id="GO:0016787">
    <property type="term" value="F:hydrolase activity"/>
    <property type="evidence" value="ECO:0007669"/>
    <property type="project" value="UniProtKB-KW"/>
</dbReference>
<dbReference type="PIRSF" id="PIRSF005496">
    <property type="entry name" value="ATP_hel_hrpB"/>
    <property type="match status" value="1"/>
</dbReference>
<dbReference type="GO" id="GO:0005524">
    <property type="term" value="F:ATP binding"/>
    <property type="evidence" value="ECO:0007669"/>
    <property type="project" value="UniProtKB-KW"/>
</dbReference>
<evidence type="ECO:0000256" key="2">
    <source>
        <dbReference type="ARBA" id="ARBA00022801"/>
    </source>
</evidence>
<organism evidence="7 8">
    <name type="scientific">Natronospira elongata</name>
    <dbReference type="NCBI Taxonomy" id="3110268"/>
    <lineage>
        <taxon>Bacteria</taxon>
        <taxon>Pseudomonadati</taxon>
        <taxon>Pseudomonadota</taxon>
        <taxon>Gammaproteobacteria</taxon>
        <taxon>Natronospirales</taxon>
        <taxon>Natronospiraceae</taxon>
        <taxon>Natronospira</taxon>
    </lineage>
</organism>
<dbReference type="AlphaFoldDB" id="A0AAP6JG30"/>
<evidence type="ECO:0000256" key="1">
    <source>
        <dbReference type="ARBA" id="ARBA00022741"/>
    </source>
</evidence>
<dbReference type="SMART" id="SM00847">
    <property type="entry name" value="HA2"/>
    <property type="match status" value="1"/>
</dbReference>
<gene>
    <name evidence="7" type="primary">hrpB</name>
    <name evidence="7" type="ORF">VCB98_11070</name>
</gene>
<dbReference type="Pfam" id="PF00270">
    <property type="entry name" value="DEAD"/>
    <property type="match status" value="1"/>
</dbReference>
<feature type="domain" description="Helicase ATP-binding" evidence="5">
    <location>
        <begin position="14"/>
        <end position="178"/>
    </location>
</feature>
<dbReference type="InterPro" id="IPR010225">
    <property type="entry name" value="HrpB"/>
</dbReference>
<keyword evidence="8" id="KW-1185">Reference proteome</keyword>
<dbReference type="SMART" id="SM00487">
    <property type="entry name" value="DEXDc"/>
    <property type="match status" value="1"/>
</dbReference>
<dbReference type="InterPro" id="IPR001650">
    <property type="entry name" value="Helicase_C-like"/>
</dbReference>
<evidence type="ECO:0000259" key="6">
    <source>
        <dbReference type="PROSITE" id="PS51194"/>
    </source>
</evidence>
<dbReference type="PROSITE" id="PS51192">
    <property type="entry name" value="HELICASE_ATP_BIND_1"/>
    <property type="match status" value="1"/>
</dbReference>
<dbReference type="Gene3D" id="1.20.120.1080">
    <property type="match status" value="1"/>
</dbReference>
<dbReference type="EMBL" id="JAYGII010000029">
    <property type="protein sequence ID" value="MEA5446360.1"/>
    <property type="molecule type" value="Genomic_DNA"/>
</dbReference>
<dbReference type="Pfam" id="PF08482">
    <property type="entry name" value="HrpB_C"/>
    <property type="match status" value="1"/>
</dbReference>
<keyword evidence="2" id="KW-0378">Hydrolase</keyword>
<accession>A0AAP6JG30</accession>
<keyword evidence="3 7" id="KW-0347">Helicase</keyword>
<comment type="caution">
    <text evidence="7">The sequence shown here is derived from an EMBL/GenBank/DDBJ whole genome shotgun (WGS) entry which is preliminary data.</text>
</comment>
<dbReference type="GO" id="GO:0004386">
    <property type="term" value="F:helicase activity"/>
    <property type="evidence" value="ECO:0007669"/>
    <property type="project" value="UniProtKB-KW"/>
</dbReference>
<dbReference type="InterPro" id="IPR013689">
    <property type="entry name" value="RNA_helicase_ATP-dep_HrpB_C"/>
</dbReference>
<dbReference type="InterPro" id="IPR027417">
    <property type="entry name" value="P-loop_NTPase"/>
</dbReference>
<dbReference type="Gene3D" id="3.40.50.300">
    <property type="entry name" value="P-loop containing nucleotide triphosphate hydrolases"/>
    <property type="match status" value="2"/>
</dbReference>
<dbReference type="InterPro" id="IPR056329">
    <property type="entry name" value="CON_HrpB"/>
</dbReference>
<name>A0AAP6JG30_9GAMM</name>
<evidence type="ECO:0000256" key="4">
    <source>
        <dbReference type="ARBA" id="ARBA00022840"/>
    </source>
</evidence>
<dbReference type="PANTHER" id="PTHR43519">
    <property type="entry name" value="ATP-DEPENDENT RNA HELICASE HRPB"/>
    <property type="match status" value="1"/>
</dbReference>
<dbReference type="PANTHER" id="PTHR43519:SF1">
    <property type="entry name" value="ATP-DEPENDENT RNA HELICASE HRPB"/>
    <property type="match status" value="1"/>
</dbReference>
<dbReference type="NCBIfam" id="TIGR01970">
    <property type="entry name" value="DEAH_box_HrpB"/>
    <property type="match status" value="1"/>
</dbReference>
<evidence type="ECO:0000313" key="7">
    <source>
        <dbReference type="EMBL" id="MEA5446360.1"/>
    </source>
</evidence>
<dbReference type="CDD" id="cd18791">
    <property type="entry name" value="SF2_C_RHA"/>
    <property type="match status" value="1"/>
</dbReference>
<dbReference type="Pfam" id="PF00271">
    <property type="entry name" value="Helicase_C"/>
    <property type="match status" value="1"/>
</dbReference>